<dbReference type="PROSITE" id="PS00615">
    <property type="entry name" value="C_TYPE_LECTIN_1"/>
    <property type="match status" value="1"/>
</dbReference>
<feature type="domain" description="C-type lectin" evidence="8">
    <location>
        <begin position="132"/>
        <end position="261"/>
    </location>
</feature>
<dbReference type="Pfam" id="PF14799">
    <property type="entry name" value="FAM195"/>
    <property type="match status" value="1"/>
</dbReference>
<evidence type="ECO:0000256" key="6">
    <source>
        <dbReference type="ARBA" id="ARBA00023242"/>
    </source>
</evidence>
<evidence type="ECO:0000256" key="2">
    <source>
        <dbReference type="ARBA" id="ARBA00004210"/>
    </source>
</evidence>
<evidence type="ECO:0000259" key="8">
    <source>
        <dbReference type="PROSITE" id="PS50041"/>
    </source>
</evidence>
<evidence type="ECO:0000256" key="7">
    <source>
        <dbReference type="SAM" id="MobiDB-lite"/>
    </source>
</evidence>
<dbReference type="CDD" id="cd00037">
    <property type="entry name" value="CLECT"/>
    <property type="match status" value="1"/>
</dbReference>
<gene>
    <name evidence="9" type="ORF">MGAL_10B069131</name>
</gene>
<keyword evidence="10" id="KW-1185">Reference proteome</keyword>
<proteinExistence type="inferred from homology"/>
<comment type="caution">
    <text evidence="9">The sequence shown here is derived from an EMBL/GenBank/DDBJ whole genome shotgun (WGS) entry which is preliminary data.</text>
</comment>
<reference evidence="9" key="1">
    <citation type="submission" date="2018-11" db="EMBL/GenBank/DDBJ databases">
        <authorList>
            <person name="Alioto T."/>
            <person name="Alioto T."/>
        </authorList>
    </citation>
    <scope>NUCLEOTIDE SEQUENCE</scope>
</reference>
<evidence type="ECO:0000256" key="5">
    <source>
        <dbReference type="ARBA" id="ARBA00023157"/>
    </source>
</evidence>
<dbReference type="EMBL" id="UYJE01005201">
    <property type="protein sequence ID" value="VDI35066.1"/>
    <property type="molecule type" value="Genomic_DNA"/>
</dbReference>
<dbReference type="InterPro" id="IPR016187">
    <property type="entry name" value="CTDL_fold"/>
</dbReference>
<dbReference type="Pfam" id="PF00059">
    <property type="entry name" value="Lectin_C"/>
    <property type="match status" value="1"/>
</dbReference>
<evidence type="ECO:0000313" key="9">
    <source>
        <dbReference type="EMBL" id="VDI35066.1"/>
    </source>
</evidence>
<dbReference type="OrthoDB" id="9983138at2759"/>
<dbReference type="SUPFAM" id="SSF56436">
    <property type="entry name" value="C-type lectin-like"/>
    <property type="match status" value="1"/>
</dbReference>
<dbReference type="PROSITE" id="PS50041">
    <property type="entry name" value="C_TYPE_LECTIN_2"/>
    <property type="match status" value="1"/>
</dbReference>
<dbReference type="PANTHER" id="PTHR22803">
    <property type="entry name" value="MANNOSE, PHOSPHOLIPASE, LECTIN RECEPTOR RELATED"/>
    <property type="match status" value="1"/>
</dbReference>
<dbReference type="InterPro" id="IPR016186">
    <property type="entry name" value="C-type_lectin-like/link_sf"/>
</dbReference>
<name>A0A8B6EJ95_MYTGA</name>
<feature type="region of interest" description="Disordered" evidence="7">
    <location>
        <begin position="1"/>
        <end position="64"/>
    </location>
</feature>
<dbReference type="InterPro" id="IPR001304">
    <property type="entry name" value="C-type_lectin-like"/>
</dbReference>
<dbReference type="GO" id="GO:0005634">
    <property type="term" value="C:nucleus"/>
    <property type="evidence" value="ECO:0007669"/>
    <property type="project" value="UniProtKB-SubCell"/>
</dbReference>
<comment type="similarity">
    <text evidence="3">Belongs to the MCRIP family.</text>
</comment>
<sequence length="271" mass="30765">MYALSRGPSKIASSTRRGPPKAIDNLEIKDVENQQKGTGALTMSSPKPTFNHHQMNGRRSGYNKQNPPPVQEAFPQHEEIVKFLTDAWSKVSSELESKKNFREGGPIVYRDKDPNNPVLRITEGCIDGWVQHNDMCYFLSHDKATWYEALAVCSSVYGTLAEPSSVDVQNFLVSQIPRNTSFPQKHFQYWIGISDVFKESRWLFISTQQSVSTTFWYPGEPNNNIPSSLDNTDEDCVLFNWDGKGSWNDFSCTSRYLFTCQKEDADVNVIG</sequence>
<accession>A0A8B6EJ95</accession>
<dbReference type="Gene3D" id="3.10.100.10">
    <property type="entry name" value="Mannose-Binding Protein A, subunit A"/>
    <property type="match status" value="1"/>
</dbReference>
<dbReference type="AlphaFoldDB" id="A0A8B6EJ95"/>
<keyword evidence="6" id="KW-0539">Nucleus</keyword>
<evidence type="ECO:0000256" key="1">
    <source>
        <dbReference type="ARBA" id="ARBA00004123"/>
    </source>
</evidence>
<keyword evidence="4" id="KW-0963">Cytoplasm</keyword>
<comment type="subcellular location">
    <subcellularLocation>
        <location evidence="2">Cytoplasm</location>
        <location evidence="2">Stress granule</location>
    </subcellularLocation>
    <subcellularLocation>
        <location evidence="1">Nucleus</location>
    </subcellularLocation>
</comment>
<dbReference type="GO" id="GO:0010494">
    <property type="term" value="C:cytoplasmic stress granule"/>
    <property type="evidence" value="ECO:0007669"/>
    <property type="project" value="UniProtKB-SubCell"/>
</dbReference>
<protein>
    <recommendedName>
        <fullName evidence="8">C-type lectin domain-containing protein</fullName>
    </recommendedName>
</protein>
<dbReference type="InterPro" id="IPR029428">
    <property type="entry name" value="MCRIP"/>
</dbReference>
<dbReference type="InterPro" id="IPR050111">
    <property type="entry name" value="C-type_lectin/snaclec_domain"/>
</dbReference>
<dbReference type="InterPro" id="IPR018378">
    <property type="entry name" value="C-type_lectin_CS"/>
</dbReference>
<evidence type="ECO:0000313" key="10">
    <source>
        <dbReference type="Proteomes" id="UP000596742"/>
    </source>
</evidence>
<dbReference type="SMART" id="SM00034">
    <property type="entry name" value="CLECT"/>
    <property type="match status" value="1"/>
</dbReference>
<feature type="compositionally biased region" description="Basic and acidic residues" evidence="7">
    <location>
        <begin position="24"/>
        <end position="33"/>
    </location>
</feature>
<evidence type="ECO:0000256" key="4">
    <source>
        <dbReference type="ARBA" id="ARBA00022490"/>
    </source>
</evidence>
<evidence type="ECO:0000256" key="3">
    <source>
        <dbReference type="ARBA" id="ARBA00010821"/>
    </source>
</evidence>
<feature type="compositionally biased region" description="Polar residues" evidence="7">
    <location>
        <begin position="34"/>
        <end position="54"/>
    </location>
</feature>
<dbReference type="Proteomes" id="UP000596742">
    <property type="component" value="Unassembled WGS sequence"/>
</dbReference>
<keyword evidence="5" id="KW-1015">Disulfide bond</keyword>
<organism evidence="9 10">
    <name type="scientific">Mytilus galloprovincialis</name>
    <name type="common">Mediterranean mussel</name>
    <dbReference type="NCBI Taxonomy" id="29158"/>
    <lineage>
        <taxon>Eukaryota</taxon>
        <taxon>Metazoa</taxon>
        <taxon>Spiralia</taxon>
        <taxon>Lophotrochozoa</taxon>
        <taxon>Mollusca</taxon>
        <taxon>Bivalvia</taxon>
        <taxon>Autobranchia</taxon>
        <taxon>Pteriomorphia</taxon>
        <taxon>Mytilida</taxon>
        <taxon>Mytiloidea</taxon>
        <taxon>Mytilidae</taxon>
        <taxon>Mytilinae</taxon>
        <taxon>Mytilus</taxon>
    </lineage>
</organism>